<reference evidence="3 4" key="1">
    <citation type="submission" date="2019-03" db="EMBL/GenBank/DDBJ databases">
        <title>Genomic Encyclopedia of Type Strains, Phase IV (KMG-IV): sequencing the most valuable type-strain genomes for metagenomic binning, comparative biology and taxonomic classification.</title>
        <authorList>
            <person name="Goeker M."/>
        </authorList>
    </citation>
    <scope>NUCLEOTIDE SEQUENCE [LARGE SCALE GENOMIC DNA]</scope>
    <source>
        <strain evidence="3 4">DSM 100059</strain>
    </source>
</reference>
<organism evidence="3 4">
    <name type="scientific">Dinghuibacter silviterrae</name>
    <dbReference type="NCBI Taxonomy" id="1539049"/>
    <lineage>
        <taxon>Bacteria</taxon>
        <taxon>Pseudomonadati</taxon>
        <taxon>Bacteroidota</taxon>
        <taxon>Chitinophagia</taxon>
        <taxon>Chitinophagales</taxon>
        <taxon>Chitinophagaceae</taxon>
        <taxon>Dinghuibacter</taxon>
    </lineage>
</organism>
<dbReference type="PANTHER" id="PTHR30469">
    <property type="entry name" value="MULTIDRUG RESISTANCE PROTEIN MDTA"/>
    <property type="match status" value="1"/>
</dbReference>
<dbReference type="GO" id="GO:1990281">
    <property type="term" value="C:efflux pump complex"/>
    <property type="evidence" value="ECO:0007669"/>
    <property type="project" value="TreeGrafter"/>
</dbReference>
<gene>
    <name evidence="3" type="ORF">EDB95_2120</name>
</gene>
<dbReference type="Gene3D" id="2.40.50.100">
    <property type="match status" value="1"/>
</dbReference>
<evidence type="ECO:0000313" key="3">
    <source>
        <dbReference type="EMBL" id="TDX01089.1"/>
    </source>
</evidence>
<evidence type="ECO:0000256" key="1">
    <source>
        <dbReference type="ARBA" id="ARBA00009477"/>
    </source>
</evidence>
<dbReference type="Gene3D" id="1.10.287.470">
    <property type="entry name" value="Helix hairpin bin"/>
    <property type="match status" value="1"/>
</dbReference>
<sequence>MQLFCSPSFLPVMGICVLLSITACQETKAKKTESTTPIVDVIIARNQSMTNPVEASGTVVANQSVSLQPETSGRLIYLDVPEGRVVQAGTVIARINDSDLIAQKNKTQLLLDLAVQTRERLSKLLAINGINQTTYDTMTNQVNSLRSDLDYYNAMIEKTIVRAPFTGVLGLRQVSLGAYLSPASVIATLQQTDSLRIDFTIPDQYASVLHKGGTVTVVTDGLTPVREKAVILAVEPQVNVTTRNITARALLVHSRANIGAFAKVFVDGGGDRQAIMIPTSALIPDDRNNDVVTVKNGKSVYVGVTTGIRQANLVEITGGLQPGDSVVVSGIMFTQVNGPVSVRSITTLDAFKQ</sequence>
<comment type="similarity">
    <text evidence="1">Belongs to the membrane fusion protein (MFP) (TC 8.A.1) family.</text>
</comment>
<name>A0A4R8DSP4_9BACT</name>
<dbReference type="InterPro" id="IPR058637">
    <property type="entry name" value="YknX-like_C"/>
</dbReference>
<protein>
    <submittedName>
        <fullName evidence="3">Membrane fusion protein (Multidrug efflux system)</fullName>
    </submittedName>
</protein>
<evidence type="ECO:0000259" key="2">
    <source>
        <dbReference type="Pfam" id="PF25989"/>
    </source>
</evidence>
<proteinExistence type="inferred from homology"/>
<dbReference type="RefSeq" id="WP_246073585.1">
    <property type="nucleotide sequence ID" value="NZ_SODV01000001.1"/>
</dbReference>
<dbReference type="Proteomes" id="UP000294498">
    <property type="component" value="Unassembled WGS sequence"/>
</dbReference>
<dbReference type="Gene3D" id="2.40.30.170">
    <property type="match status" value="1"/>
</dbReference>
<dbReference type="EMBL" id="SODV01000001">
    <property type="protein sequence ID" value="TDX01089.1"/>
    <property type="molecule type" value="Genomic_DNA"/>
</dbReference>
<keyword evidence="4" id="KW-1185">Reference proteome</keyword>
<comment type="caution">
    <text evidence="3">The sequence shown here is derived from an EMBL/GenBank/DDBJ whole genome shotgun (WGS) entry which is preliminary data.</text>
</comment>
<dbReference type="Pfam" id="PF25989">
    <property type="entry name" value="YknX_C"/>
    <property type="match status" value="1"/>
</dbReference>
<dbReference type="GO" id="GO:0015562">
    <property type="term" value="F:efflux transmembrane transporter activity"/>
    <property type="evidence" value="ECO:0007669"/>
    <property type="project" value="TreeGrafter"/>
</dbReference>
<dbReference type="Gene3D" id="2.40.420.20">
    <property type="match status" value="1"/>
</dbReference>
<feature type="domain" description="YknX-like C-terminal permuted SH3-like" evidence="2">
    <location>
        <begin position="275"/>
        <end position="330"/>
    </location>
</feature>
<accession>A0A4R8DSP4</accession>
<evidence type="ECO:0000313" key="4">
    <source>
        <dbReference type="Proteomes" id="UP000294498"/>
    </source>
</evidence>
<dbReference type="PANTHER" id="PTHR30469:SF36">
    <property type="entry name" value="BLL3903 PROTEIN"/>
    <property type="match status" value="1"/>
</dbReference>
<dbReference type="AlphaFoldDB" id="A0A4R8DSP4"/>
<dbReference type="NCBIfam" id="TIGR01730">
    <property type="entry name" value="RND_mfp"/>
    <property type="match status" value="1"/>
</dbReference>
<dbReference type="InterPro" id="IPR006143">
    <property type="entry name" value="RND_pump_MFP"/>
</dbReference>
<dbReference type="SUPFAM" id="SSF111369">
    <property type="entry name" value="HlyD-like secretion proteins"/>
    <property type="match status" value="1"/>
</dbReference>